<dbReference type="Gene3D" id="1.10.287.110">
    <property type="entry name" value="DnaJ domain"/>
    <property type="match status" value="1"/>
</dbReference>
<evidence type="ECO:0000313" key="3">
    <source>
        <dbReference type="EMBL" id="GJE91051.1"/>
    </source>
</evidence>
<dbReference type="OrthoDB" id="442087at2759"/>
<evidence type="ECO:0000256" key="1">
    <source>
        <dbReference type="SAM" id="MobiDB-lite"/>
    </source>
</evidence>
<organism evidence="3 4">
    <name type="scientific">Phanerochaete sordida</name>
    <dbReference type="NCBI Taxonomy" id="48140"/>
    <lineage>
        <taxon>Eukaryota</taxon>
        <taxon>Fungi</taxon>
        <taxon>Dikarya</taxon>
        <taxon>Basidiomycota</taxon>
        <taxon>Agaricomycotina</taxon>
        <taxon>Agaricomycetes</taxon>
        <taxon>Polyporales</taxon>
        <taxon>Phanerochaetaceae</taxon>
        <taxon>Phanerochaete</taxon>
    </lineage>
</organism>
<proteinExistence type="predicted"/>
<dbReference type="GO" id="GO:0051082">
    <property type="term" value="F:unfolded protein binding"/>
    <property type="evidence" value="ECO:0007669"/>
    <property type="project" value="TreeGrafter"/>
</dbReference>
<comment type="caution">
    <text evidence="3">The sequence shown here is derived from an EMBL/GenBank/DDBJ whole genome shotgun (WGS) entry which is preliminary data.</text>
</comment>
<dbReference type="Pfam" id="PF00226">
    <property type="entry name" value="DnaJ"/>
    <property type="match status" value="1"/>
</dbReference>
<sequence>MASNLYEILELEKTATTEEIRKAYKKKALATHPDRLPPGVSDEEREKANERFRLVNNAYEVLTNTENRKAYDQYGVWPPPSAVDNTPAAGPSYTHEPFSGFAPNPLFGHSRPMHGYAFTDPFELFNSLFGDIHRAFASDPFFGDFPSSRSPFDSIFGPSPLFSRQDDMFGRSPFGSIGFGGGHPLIEMMGGGMGGGNMRSYSSTSQSMGSGGQWVSQSSMTRTTMVSVKQRP</sequence>
<evidence type="ECO:0000259" key="2">
    <source>
        <dbReference type="PROSITE" id="PS50076"/>
    </source>
</evidence>
<dbReference type="GO" id="GO:0044183">
    <property type="term" value="F:protein folding chaperone"/>
    <property type="evidence" value="ECO:0007669"/>
    <property type="project" value="TreeGrafter"/>
</dbReference>
<dbReference type="Proteomes" id="UP000703269">
    <property type="component" value="Unassembled WGS sequence"/>
</dbReference>
<dbReference type="InterPro" id="IPR036869">
    <property type="entry name" value="J_dom_sf"/>
</dbReference>
<dbReference type="PRINTS" id="PR00625">
    <property type="entry name" value="JDOMAIN"/>
</dbReference>
<reference evidence="3 4" key="1">
    <citation type="submission" date="2021-08" db="EMBL/GenBank/DDBJ databases">
        <title>Draft Genome Sequence of Phanerochaete sordida strain YK-624.</title>
        <authorList>
            <person name="Mori T."/>
            <person name="Dohra H."/>
            <person name="Suzuki T."/>
            <person name="Kawagishi H."/>
            <person name="Hirai H."/>
        </authorList>
    </citation>
    <scope>NUCLEOTIDE SEQUENCE [LARGE SCALE GENOMIC DNA]</scope>
    <source>
        <strain evidence="3 4">YK-624</strain>
    </source>
</reference>
<feature type="domain" description="J" evidence="2">
    <location>
        <begin position="4"/>
        <end position="75"/>
    </location>
</feature>
<gene>
    <name evidence="3" type="ORF">PsYK624_071990</name>
</gene>
<dbReference type="EMBL" id="BPQB01000019">
    <property type="protein sequence ID" value="GJE91051.1"/>
    <property type="molecule type" value="Genomic_DNA"/>
</dbReference>
<feature type="region of interest" description="Disordered" evidence="1">
    <location>
        <begin position="200"/>
        <end position="232"/>
    </location>
</feature>
<dbReference type="AlphaFoldDB" id="A0A9P3GA69"/>
<dbReference type="PANTHER" id="PTHR43948:SF10">
    <property type="entry name" value="MRJ, ISOFORM E"/>
    <property type="match status" value="1"/>
</dbReference>
<dbReference type="SMART" id="SM00271">
    <property type="entry name" value="DnaJ"/>
    <property type="match status" value="1"/>
</dbReference>
<dbReference type="SUPFAM" id="SSF46565">
    <property type="entry name" value="Chaperone J-domain"/>
    <property type="match status" value="1"/>
</dbReference>
<dbReference type="InterPro" id="IPR018253">
    <property type="entry name" value="DnaJ_domain_CS"/>
</dbReference>
<evidence type="ECO:0000313" key="4">
    <source>
        <dbReference type="Proteomes" id="UP000703269"/>
    </source>
</evidence>
<protein>
    <submittedName>
        <fullName evidence="3">DnaJ-domain-containing protein</fullName>
    </submittedName>
</protein>
<dbReference type="GO" id="GO:0051087">
    <property type="term" value="F:protein-folding chaperone binding"/>
    <property type="evidence" value="ECO:0007669"/>
    <property type="project" value="TreeGrafter"/>
</dbReference>
<feature type="compositionally biased region" description="Polar residues" evidence="1">
    <location>
        <begin position="213"/>
        <end position="232"/>
    </location>
</feature>
<accession>A0A9P3GA69</accession>
<dbReference type="PANTHER" id="PTHR43948">
    <property type="entry name" value="DNAJ HOMOLOG SUBFAMILY B"/>
    <property type="match status" value="1"/>
</dbReference>
<name>A0A9P3GA69_9APHY</name>
<dbReference type="InterPro" id="IPR001623">
    <property type="entry name" value="DnaJ_domain"/>
</dbReference>
<keyword evidence="4" id="KW-1185">Reference proteome</keyword>
<dbReference type="GO" id="GO:0005737">
    <property type="term" value="C:cytoplasm"/>
    <property type="evidence" value="ECO:0007669"/>
    <property type="project" value="TreeGrafter"/>
</dbReference>
<dbReference type="PROSITE" id="PS50076">
    <property type="entry name" value="DNAJ_2"/>
    <property type="match status" value="1"/>
</dbReference>
<dbReference type="CDD" id="cd06257">
    <property type="entry name" value="DnaJ"/>
    <property type="match status" value="1"/>
</dbReference>
<dbReference type="PROSITE" id="PS00636">
    <property type="entry name" value="DNAJ_1"/>
    <property type="match status" value="1"/>
</dbReference>